<evidence type="ECO:0000256" key="1">
    <source>
        <dbReference type="SAM" id="MobiDB-lite"/>
    </source>
</evidence>
<dbReference type="AlphaFoldDB" id="A0A8J2MR53"/>
<name>A0A8J2MR53_COTCN</name>
<reference evidence="2" key="1">
    <citation type="submission" date="2021-04" db="EMBL/GenBank/DDBJ databases">
        <authorList>
            <person name="Chebbi M.A.C M."/>
        </authorList>
    </citation>
    <scope>NUCLEOTIDE SEQUENCE</scope>
</reference>
<feature type="compositionally biased region" description="Polar residues" evidence="1">
    <location>
        <begin position="38"/>
        <end position="67"/>
    </location>
</feature>
<feature type="compositionally biased region" description="Low complexity" evidence="1">
    <location>
        <begin position="89"/>
        <end position="113"/>
    </location>
</feature>
<comment type="caution">
    <text evidence="2">The sequence shown here is derived from an EMBL/GenBank/DDBJ whole genome shotgun (WGS) entry which is preliminary data.</text>
</comment>
<evidence type="ECO:0000313" key="2">
    <source>
        <dbReference type="EMBL" id="CAG5090242.1"/>
    </source>
</evidence>
<proteinExistence type="predicted"/>
<feature type="region of interest" description="Disordered" evidence="1">
    <location>
        <begin position="153"/>
        <end position="197"/>
    </location>
</feature>
<accession>A0A8J2MR53</accession>
<evidence type="ECO:0000313" key="3">
    <source>
        <dbReference type="Proteomes" id="UP000786811"/>
    </source>
</evidence>
<sequence length="197" mass="21423">MLLNICFDPTIFTNETPESAHSDSSVAARLARSRHSDGSCNQTCLDGTHGQQRNYLSNSSAKTSGGQKRTIKTAYIAKNDESHPVTDEASTPAPTQSQSQSQSQSQPQSQSQSHHWGSTMGRPQKTYQRRVTFKLPAETHSGGVVVAARLARSRHSDGSCNQTCLDGTHGQQRNYLSNSSAKTSGGQKRSYKLALQR</sequence>
<dbReference type="Proteomes" id="UP000786811">
    <property type="component" value="Unassembled WGS sequence"/>
</dbReference>
<feature type="region of interest" description="Disordered" evidence="1">
    <location>
        <begin position="36"/>
        <end position="123"/>
    </location>
</feature>
<protein>
    <submittedName>
        <fullName evidence="2">Uncharacterized protein</fullName>
    </submittedName>
</protein>
<organism evidence="2 3">
    <name type="scientific">Cotesia congregata</name>
    <name type="common">Parasitoid wasp</name>
    <name type="synonym">Apanteles congregatus</name>
    <dbReference type="NCBI Taxonomy" id="51543"/>
    <lineage>
        <taxon>Eukaryota</taxon>
        <taxon>Metazoa</taxon>
        <taxon>Ecdysozoa</taxon>
        <taxon>Arthropoda</taxon>
        <taxon>Hexapoda</taxon>
        <taxon>Insecta</taxon>
        <taxon>Pterygota</taxon>
        <taxon>Neoptera</taxon>
        <taxon>Endopterygota</taxon>
        <taxon>Hymenoptera</taxon>
        <taxon>Apocrita</taxon>
        <taxon>Ichneumonoidea</taxon>
        <taxon>Braconidae</taxon>
        <taxon>Microgastrinae</taxon>
        <taxon>Cotesia</taxon>
    </lineage>
</organism>
<gene>
    <name evidence="2" type="ORF">HICCMSTLAB_LOCUS5551</name>
</gene>
<keyword evidence="3" id="KW-1185">Reference proteome</keyword>
<feature type="compositionally biased region" description="Polar residues" evidence="1">
    <location>
        <begin position="158"/>
        <end position="187"/>
    </location>
</feature>
<dbReference type="EMBL" id="CAJNRD030001119">
    <property type="protein sequence ID" value="CAG5090242.1"/>
    <property type="molecule type" value="Genomic_DNA"/>
</dbReference>